<proteinExistence type="predicted"/>
<feature type="compositionally biased region" description="Basic and acidic residues" evidence="1">
    <location>
        <begin position="35"/>
        <end position="49"/>
    </location>
</feature>
<organism evidence="2">
    <name type="scientific">Ditylum brightwellii</name>
    <dbReference type="NCBI Taxonomy" id="49249"/>
    <lineage>
        <taxon>Eukaryota</taxon>
        <taxon>Sar</taxon>
        <taxon>Stramenopiles</taxon>
        <taxon>Ochrophyta</taxon>
        <taxon>Bacillariophyta</taxon>
        <taxon>Mediophyceae</taxon>
        <taxon>Lithodesmiophycidae</taxon>
        <taxon>Lithodesmiales</taxon>
        <taxon>Lithodesmiaceae</taxon>
        <taxon>Ditylum</taxon>
    </lineage>
</organism>
<dbReference type="AlphaFoldDB" id="A0A7S1ZT31"/>
<name>A0A7S1ZT31_9STRA</name>
<sequence length="398" mass="44532">MAMINTMKTDREHEEATSNITDPAVIVVEEQTNNETKEKGIVAEDEKRKIPYNNCRRSPLSERSSRRYRRVRQNSNLSNMMMMTTTSEADGDNEEETGNKSSNRQRALSLPLGHEESNSFFSMTPPQTPTRPDRKNNCFTAQTPTVHEEENDEEATKEEKHVEHQLPPFLPLLPFMTSPNDDNEDPFPTHTSTIVKEENKNKSTHVQQLPSLPFMTPSIKRFQDNDKKYLAPIVQEEPPEDDPFATPTSCSQRQYRKEPTPPTYVEDEDCDSDCNGDFNSKCSRYETLQDAEKEETIDPKPSLNFDHAPLLPLSSPPSLSPTLPNEGLPLVPTLTHSTTATTTSTRITDKQAHVAAITSTTASSFSLPTSNQKENVTSGKELSVNNSAVDAGCSCIIL</sequence>
<feature type="compositionally biased region" description="Low complexity" evidence="1">
    <location>
        <begin position="73"/>
        <end position="87"/>
    </location>
</feature>
<protein>
    <submittedName>
        <fullName evidence="2">Uncharacterized protein</fullName>
    </submittedName>
</protein>
<reference evidence="2" key="1">
    <citation type="submission" date="2021-01" db="EMBL/GenBank/DDBJ databases">
        <authorList>
            <person name="Corre E."/>
            <person name="Pelletier E."/>
            <person name="Niang G."/>
            <person name="Scheremetjew M."/>
            <person name="Finn R."/>
            <person name="Kale V."/>
            <person name="Holt S."/>
            <person name="Cochrane G."/>
            <person name="Meng A."/>
            <person name="Brown T."/>
            <person name="Cohen L."/>
        </authorList>
    </citation>
    <scope>NUCLEOTIDE SEQUENCE</scope>
    <source>
        <strain evidence="2">Pop2</strain>
    </source>
</reference>
<gene>
    <name evidence="2" type="ORF">DBRI1063_LOCUS20221</name>
</gene>
<evidence type="ECO:0000256" key="1">
    <source>
        <dbReference type="SAM" id="MobiDB-lite"/>
    </source>
</evidence>
<dbReference type="EMBL" id="HBGN01031393">
    <property type="protein sequence ID" value="CAD9348073.1"/>
    <property type="molecule type" value="Transcribed_RNA"/>
</dbReference>
<accession>A0A7S1ZT31</accession>
<feature type="region of interest" description="Disordered" evidence="1">
    <location>
        <begin position="290"/>
        <end position="320"/>
    </location>
</feature>
<feature type="region of interest" description="Disordered" evidence="1">
    <location>
        <begin position="235"/>
        <end position="268"/>
    </location>
</feature>
<feature type="region of interest" description="Disordered" evidence="1">
    <location>
        <begin position="1"/>
        <end position="163"/>
    </location>
</feature>
<evidence type="ECO:0000313" key="2">
    <source>
        <dbReference type="EMBL" id="CAD9348073.1"/>
    </source>
</evidence>